<dbReference type="InterPro" id="IPR037647">
    <property type="entry name" value="HIRIP3"/>
</dbReference>
<dbReference type="EMBL" id="ML119702">
    <property type="protein sequence ID" value="RPA79158.1"/>
    <property type="molecule type" value="Genomic_DNA"/>
</dbReference>
<keyword evidence="3" id="KW-1185">Reference proteome</keyword>
<dbReference type="PANTHER" id="PTHR15410:SF2">
    <property type="entry name" value="HIRA-INTERACTING PROTEIN 3"/>
    <property type="match status" value="1"/>
</dbReference>
<feature type="compositionally biased region" description="Polar residues" evidence="1">
    <location>
        <begin position="180"/>
        <end position="197"/>
    </location>
</feature>
<dbReference type="OrthoDB" id="552755at2759"/>
<feature type="compositionally biased region" description="Basic and acidic residues" evidence="1">
    <location>
        <begin position="212"/>
        <end position="225"/>
    </location>
</feature>
<protein>
    <recommendedName>
        <fullName evidence="4">DEK C-terminal domain-containing protein</fullName>
    </recommendedName>
</protein>
<evidence type="ECO:0008006" key="4">
    <source>
        <dbReference type="Google" id="ProtNLM"/>
    </source>
</evidence>
<feature type="compositionally biased region" description="Basic and acidic residues" evidence="1">
    <location>
        <begin position="166"/>
        <end position="179"/>
    </location>
</feature>
<feature type="region of interest" description="Disordered" evidence="1">
    <location>
        <begin position="64"/>
        <end position="246"/>
    </location>
</feature>
<organism evidence="2 3">
    <name type="scientific">Ascobolus immersus RN42</name>
    <dbReference type="NCBI Taxonomy" id="1160509"/>
    <lineage>
        <taxon>Eukaryota</taxon>
        <taxon>Fungi</taxon>
        <taxon>Dikarya</taxon>
        <taxon>Ascomycota</taxon>
        <taxon>Pezizomycotina</taxon>
        <taxon>Pezizomycetes</taxon>
        <taxon>Pezizales</taxon>
        <taxon>Ascobolaceae</taxon>
        <taxon>Ascobolus</taxon>
    </lineage>
</organism>
<feature type="non-terminal residue" evidence="2">
    <location>
        <position position="305"/>
    </location>
</feature>
<dbReference type="Proteomes" id="UP000275078">
    <property type="component" value="Unassembled WGS sequence"/>
</dbReference>
<feature type="compositionally biased region" description="Basic and acidic residues" evidence="1">
    <location>
        <begin position="233"/>
        <end position="246"/>
    </location>
</feature>
<evidence type="ECO:0000256" key="1">
    <source>
        <dbReference type="SAM" id="MobiDB-lite"/>
    </source>
</evidence>
<dbReference type="GO" id="GO:0005634">
    <property type="term" value="C:nucleus"/>
    <property type="evidence" value="ECO:0007669"/>
    <property type="project" value="TreeGrafter"/>
</dbReference>
<accession>A0A3N4I3C2</accession>
<evidence type="ECO:0000313" key="2">
    <source>
        <dbReference type="EMBL" id="RPA79158.1"/>
    </source>
</evidence>
<dbReference type="STRING" id="1160509.A0A3N4I3C2"/>
<proteinExistence type="predicted"/>
<evidence type="ECO:0000313" key="3">
    <source>
        <dbReference type="Proteomes" id="UP000275078"/>
    </source>
</evidence>
<sequence>MTASREIIAKTITSAVKDRFKNDPETLTVNSIRTEVEERLGLDAGYLKGDAYWKGESASLVKTTVEKLNEEGDAESAESDAEKNDKPEEVEDEEPSRPTPKSRKPVRRAAPSDDESGLDESPPPSKKRKTSVATREAKSKPEPKRTPKSAATVESSGSELSEVDEKDLLTPEPETKKENVQVSTKKQSAGDFNSSDLSELEDPEPKPKRRSKGEGKSKDTSESKPKAKAASKGKKETAALSPAEEKIKTLQNHLLKCGGIRKIWSRELAKFSTSKEKIKHLEGILHDIGMTGRFSLEKAKAIKER</sequence>
<reference evidence="2 3" key="1">
    <citation type="journal article" date="2018" name="Nat. Ecol. Evol.">
        <title>Pezizomycetes genomes reveal the molecular basis of ectomycorrhizal truffle lifestyle.</title>
        <authorList>
            <person name="Murat C."/>
            <person name="Payen T."/>
            <person name="Noel B."/>
            <person name="Kuo A."/>
            <person name="Morin E."/>
            <person name="Chen J."/>
            <person name="Kohler A."/>
            <person name="Krizsan K."/>
            <person name="Balestrini R."/>
            <person name="Da Silva C."/>
            <person name="Montanini B."/>
            <person name="Hainaut M."/>
            <person name="Levati E."/>
            <person name="Barry K.W."/>
            <person name="Belfiori B."/>
            <person name="Cichocki N."/>
            <person name="Clum A."/>
            <person name="Dockter R.B."/>
            <person name="Fauchery L."/>
            <person name="Guy J."/>
            <person name="Iotti M."/>
            <person name="Le Tacon F."/>
            <person name="Lindquist E.A."/>
            <person name="Lipzen A."/>
            <person name="Malagnac F."/>
            <person name="Mello A."/>
            <person name="Molinier V."/>
            <person name="Miyauchi S."/>
            <person name="Poulain J."/>
            <person name="Riccioni C."/>
            <person name="Rubini A."/>
            <person name="Sitrit Y."/>
            <person name="Splivallo R."/>
            <person name="Traeger S."/>
            <person name="Wang M."/>
            <person name="Zifcakova L."/>
            <person name="Wipf D."/>
            <person name="Zambonelli A."/>
            <person name="Paolocci F."/>
            <person name="Nowrousian M."/>
            <person name="Ottonello S."/>
            <person name="Baldrian P."/>
            <person name="Spatafora J.W."/>
            <person name="Henrissat B."/>
            <person name="Nagy L.G."/>
            <person name="Aury J.M."/>
            <person name="Wincker P."/>
            <person name="Grigoriev I.V."/>
            <person name="Bonfante P."/>
            <person name="Martin F.M."/>
        </authorList>
    </citation>
    <scope>NUCLEOTIDE SEQUENCE [LARGE SCALE GENOMIC DNA]</scope>
    <source>
        <strain evidence="2 3">RN42</strain>
    </source>
</reference>
<feature type="compositionally biased region" description="Basic and acidic residues" evidence="1">
    <location>
        <begin position="135"/>
        <end position="145"/>
    </location>
</feature>
<name>A0A3N4I3C2_ASCIM</name>
<dbReference type="AlphaFoldDB" id="A0A3N4I3C2"/>
<dbReference type="PANTHER" id="PTHR15410">
    <property type="entry name" value="HIRA-INTERACTING PROTEIN 3"/>
    <property type="match status" value="1"/>
</dbReference>
<gene>
    <name evidence="2" type="ORF">BJ508DRAFT_416097</name>
</gene>